<evidence type="ECO:0000313" key="1">
    <source>
        <dbReference type="EMBL" id="KAG5539826.1"/>
    </source>
</evidence>
<evidence type="ECO:0000313" key="2">
    <source>
        <dbReference type="Proteomes" id="UP000823749"/>
    </source>
</evidence>
<dbReference type="EMBL" id="JACTNZ010000007">
    <property type="protein sequence ID" value="KAG5539826.1"/>
    <property type="molecule type" value="Genomic_DNA"/>
</dbReference>
<name>A0AAV6JF53_9ERIC</name>
<protein>
    <submittedName>
        <fullName evidence="1">Uncharacterized protein</fullName>
    </submittedName>
</protein>
<reference evidence="1" key="1">
    <citation type="submission" date="2020-08" db="EMBL/GenBank/DDBJ databases">
        <title>Plant Genome Project.</title>
        <authorList>
            <person name="Zhang R.-G."/>
        </authorList>
    </citation>
    <scope>NUCLEOTIDE SEQUENCE</scope>
    <source>
        <strain evidence="1">WSP0</strain>
        <tissue evidence="1">Leaf</tissue>
    </source>
</reference>
<proteinExistence type="predicted"/>
<organism evidence="1 2">
    <name type="scientific">Rhododendron griersonianum</name>
    <dbReference type="NCBI Taxonomy" id="479676"/>
    <lineage>
        <taxon>Eukaryota</taxon>
        <taxon>Viridiplantae</taxon>
        <taxon>Streptophyta</taxon>
        <taxon>Embryophyta</taxon>
        <taxon>Tracheophyta</taxon>
        <taxon>Spermatophyta</taxon>
        <taxon>Magnoliopsida</taxon>
        <taxon>eudicotyledons</taxon>
        <taxon>Gunneridae</taxon>
        <taxon>Pentapetalae</taxon>
        <taxon>asterids</taxon>
        <taxon>Ericales</taxon>
        <taxon>Ericaceae</taxon>
        <taxon>Ericoideae</taxon>
        <taxon>Rhodoreae</taxon>
        <taxon>Rhododendron</taxon>
    </lineage>
</organism>
<accession>A0AAV6JF53</accession>
<gene>
    <name evidence="1" type="ORF">RHGRI_020142</name>
</gene>
<keyword evidence="2" id="KW-1185">Reference proteome</keyword>
<dbReference type="Proteomes" id="UP000823749">
    <property type="component" value="Chromosome 7"/>
</dbReference>
<dbReference type="AlphaFoldDB" id="A0AAV6JF53"/>
<sequence length="50" mass="5466">MISSPPYDQYCFGRDCVVGWSCVLLGEEIGGRESGALASTNVNFVKLWLP</sequence>
<comment type="caution">
    <text evidence="1">The sequence shown here is derived from an EMBL/GenBank/DDBJ whole genome shotgun (WGS) entry which is preliminary data.</text>
</comment>